<evidence type="ECO:0000259" key="5">
    <source>
        <dbReference type="PROSITE" id="PS50126"/>
    </source>
</evidence>
<evidence type="ECO:0000313" key="7">
    <source>
        <dbReference type="Proteomes" id="UP001314205"/>
    </source>
</evidence>
<evidence type="ECO:0000256" key="4">
    <source>
        <dbReference type="SAM" id="MobiDB-lite"/>
    </source>
</evidence>
<dbReference type="InterPro" id="IPR045209">
    <property type="entry name" value="Rrp5"/>
</dbReference>
<dbReference type="InterPro" id="IPR012340">
    <property type="entry name" value="NA-bd_OB-fold"/>
</dbReference>
<evidence type="ECO:0000256" key="1">
    <source>
        <dbReference type="ARBA" id="ARBA00004604"/>
    </source>
</evidence>
<accession>A0AAV1KLL9</accession>
<reference evidence="6 7" key="1">
    <citation type="submission" date="2023-11" db="EMBL/GenBank/DDBJ databases">
        <authorList>
            <person name="Hedman E."/>
            <person name="Englund M."/>
            <person name="Stromberg M."/>
            <person name="Nyberg Akerstrom W."/>
            <person name="Nylinder S."/>
            <person name="Jareborg N."/>
            <person name="Kallberg Y."/>
            <person name="Kronander E."/>
        </authorList>
    </citation>
    <scope>NUCLEOTIDE SEQUENCE [LARGE SCALE GENOMIC DNA]</scope>
</reference>
<feature type="compositionally biased region" description="Low complexity" evidence="4">
    <location>
        <begin position="987"/>
        <end position="998"/>
    </location>
</feature>
<keyword evidence="7" id="KW-1185">Reference proteome</keyword>
<dbReference type="InterPro" id="IPR003107">
    <property type="entry name" value="HAT"/>
</dbReference>
<name>A0AAV1KLL9_9NEOP</name>
<dbReference type="Gene3D" id="1.25.40.10">
    <property type="entry name" value="Tetratricopeptide repeat domain"/>
    <property type="match status" value="1"/>
</dbReference>
<dbReference type="InterPro" id="IPR003029">
    <property type="entry name" value="S1_domain"/>
</dbReference>
<feature type="domain" description="S1 motif" evidence="5">
    <location>
        <begin position="78"/>
        <end position="159"/>
    </location>
</feature>
<feature type="coiled-coil region" evidence="3">
    <location>
        <begin position="895"/>
        <end position="922"/>
    </location>
</feature>
<evidence type="ECO:0000313" key="6">
    <source>
        <dbReference type="EMBL" id="CAK1583955.1"/>
    </source>
</evidence>
<evidence type="ECO:0000256" key="2">
    <source>
        <dbReference type="ARBA" id="ARBA00022552"/>
    </source>
</evidence>
<dbReference type="InterPro" id="IPR057302">
    <property type="entry name" value="Rrp5_S1"/>
</dbReference>
<dbReference type="PROSITE" id="PS50126">
    <property type="entry name" value="S1"/>
    <property type="match status" value="3"/>
</dbReference>
<dbReference type="SMART" id="SM00316">
    <property type="entry name" value="S1"/>
    <property type="match status" value="5"/>
</dbReference>
<feature type="compositionally biased region" description="Basic and acidic residues" evidence="4">
    <location>
        <begin position="797"/>
        <end position="810"/>
    </location>
</feature>
<feature type="region of interest" description="Disordered" evidence="4">
    <location>
        <begin position="983"/>
        <end position="1041"/>
    </location>
</feature>
<feature type="compositionally biased region" description="Basic residues" evidence="4">
    <location>
        <begin position="652"/>
        <end position="661"/>
    </location>
</feature>
<proteinExistence type="predicted"/>
<organism evidence="6 7">
    <name type="scientific">Parnassius mnemosyne</name>
    <name type="common">clouded apollo</name>
    <dbReference type="NCBI Taxonomy" id="213953"/>
    <lineage>
        <taxon>Eukaryota</taxon>
        <taxon>Metazoa</taxon>
        <taxon>Ecdysozoa</taxon>
        <taxon>Arthropoda</taxon>
        <taxon>Hexapoda</taxon>
        <taxon>Insecta</taxon>
        <taxon>Pterygota</taxon>
        <taxon>Neoptera</taxon>
        <taxon>Endopterygota</taxon>
        <taxon>Lepidoptera</taxon>
        <taxon>Glossata</taxon>
        <taxon>Ditrysia</taxon>
        <taxon>Papilionoidea</taxon>
        <taxon>Papilionidae</taxon>
        <taxon>Parnassiinae</taxon>
        <taxon>Parnassini</taxon>
        <taxon>Parnassius</taxon>
        <taxon>Driopa</taxon>
    </lineage>
</organism>
<feature type="compositionally biased region" description="Basic and acidic residues" evidence="4">
    <location>
        <begin position="642"/>
        <end position="651"/>
    </location>
</feature>
<feature type="compositionally biased region" description="Acidic residues" evidence="4">
    <location>
        <begin position="811"/>
        <end position="824"/>
    </location>
</feature>
<dbReference type="Proteomes" id="UP001314205">
    <property type="component" value="Unassembled WGS sequence"/>
</dbReference>
<feature type="compositionally biased region" description="Basic and acidic residues" evidence="4">
    <location>
        <begin position="1016"/>
        <end position="1033"/>
    </location>
</feature>
<dbReference type="GO" id="GO:0003723">
    <property type="term" value="F:RNA binding"/>
    <property type="evidence" value="ECO:0007669"/>
    <property type="project" value="TreeGrafter"/>
</dbReference>
<feature type="domain" description="S1 motif" evidence="5">
    <location>
        <begin position="435"/>
        <end position="513"/>
    </location>
</feature>
<comment type="caution">
    <text evidence="6">The sequence shown here is derived from an EMBL/GenBank/DDBJ whole genome shotgun (WGS) entry which is preliminary data.</text>
</comment>
<dbReference type="GO" id="GO:0006364">
    <property type="term" value="P:rRNA processing"/>
    <property type="evidence" value="ECO:0007669"/>
    <property type="project" value="UniProtKB-KW"/>
</dbReference>
<dbReference type="EMBL" id="CAVLGL010000057">
    <property type="protein sequence ID" value="CAK1583955.1"/>
    <property type="molecule type" value="Genomic_DNA"/>
</dbReference>
<feature type="region of interest" description="Disordered" evidence="4">
    <location>
        <begin position="28"/>
        <end position="49"/>
    </location>
</feature>
<feature type="compositionally biased region" description="Basic and acidic residues" evidence="4">
    <location>
        <begin position="934"/>
        <end position="966"/>
    </location>
</feature>
<gene>
    <name evidence="6" type="ORF">PARMNEM_LOCUS5289</name>
</gene>
<dbReference type="SMART" id="SM00386">
    <property type="entry name" value="HAT"/>
    <property type="match status" value="5"/>
</dbReference>
<keyword evidence="3" id="KW-0175">Coiled coil</keyword>
<dbReference type="Gene3D" id="2.40.50.140">
    <property type="entry name" value="Nucleic acid-binding proteins"/>
    <property type="match status" value="4"/>
</dbReference>
<protein>
    <recommendedName>
        <fullName evidence="5">S1 motif domain-containing protein</fullName>
    </recommendedName>
</protein>
<dbReference type="GO" id="GO:0032040">
    <property type="term" value="C:small-subunit processome"/>
    <property type="evidence" value="ECO:0007669"/>
    <property type="project" value="TreeGrafter"/>
</dbReference>
<keyword evidence="2" id="KW-0698">rRNA processing</keyword>
<feature type="compositionally biased region" description="Basic and acidic residues" evidence="4">
    <location>
        <begin position="706"/>
        <end position="742"/>
    </location>
</feature>
<dbReference type="SUPFAM" id="SSF48452">
    <property type="entry name" value="TPR-like"/>
    <property type="match status" value="2"/>
</dbReference>
<evidence type="ECO:0000256" key="3">
    <source>
        <dbReference type="SAM" id="Coils"/>
    </source>
</evidence>
<dbReference type="PANTHER" id="PTHR23270:SF10">
    <property type="entry name" value="PROTEIN RRP5 HOMOLOG"/>
    <property type="match status" value="1"/>
</dbReference>
<dbReference type="SUPFAM" id="SSF50249">
    <property type="entry name" value="Nucleic acid-binding proteins"/>
    <property type="match status" value="4"/>
</dbReference>
<feature type="region of interest" description="Disordered" evidence="4">
    <location>
        <begin position="597"/>
        <end position="824"/>
    </location>
</feature>
<feature type="domain" description="S1 motif" evidence="5">
    <location>
        <begin position="344"/>
        <end position="418"/>
    </location>
</feature>
<dbReference type="InterPro" id="IPR011990">
    <property type="entry name" value="TPR-like_helical_dom_sf"/>
</dbReference>
<comment type="subcellular location">
    <subcellularLocation>
        <location evidence="1">Nucleus</location>
        <location evidence="1">Nucleolus</location>
    </subcellularLocation>
</comment>
<feature type="region of interest" description="Disordered" evidence="4">
    <location>
        <begin position="930"/>
        <end position="966"/>
    </location>
</feature>
<dbReference type="Pfam" id="PF23459">
    <property type="entry name" value="S1_RRP5"/>
    <property type="match status" value="1"/>
</dbReference>
<dbReference type="PANTHER" id="PTHR23270">
    <property type="entry name" value="PROGRAMMED CELL DEATH PROTEIN 11 PRE-RRNA PROCESSING PROTEIN RRP5"/>
    <property type="match status" value="1"/>
</dbReference>
<sequence length="1310" mass="148755">MGDTEEYFPRGGKKPSVTYFKQSSNFLGAAEKGERKKQKPKKKTEDDDGYLSDEVLADDDQSFKNCGISLNYKIVKEGQLLLGRVRQILETKIHISLPCRLLGTVMACHISEPYNKMLEAYVNDQIDKVCELQQMFRVGQYVAVKVLEVNSNNLMLSLMPQHINAGRSHSDLHRGALLQAAVSSVEDHGYVMDIGISNTRAFLPKTAANPEVELEKGSLSWCCVKTITAESDSSVVTLSSELVALQHAVQRRATDSLMPATALDFTVDKSLDNGIEGHVFENTTAYVQRQQVDKVKGKKPNLGQRIRARVLYVIPTRNTPFLTMKDIFATTYPDLASEQRFKEGDIIEEAQVIKILGRSIIFKLGRGSTGTLSLRRIQVDEDLTDEDVVAKSYPIGSTHRVRVLCYNLSDYTYSLSDEPAILSEKYFTMADLAVGDIVPATVKVVTEDRLHLAVGRLTGFVPHTHLSDSGVYKDPKKATTSQLTKKKYKVGQEVKARVLTLDPSKPSLVLTLKPSLLAPELEVLKSYEQAEVGKAYTGVILYIRDYLLVSFFNGLVAHVPGRLVANPPPPTLNTVFHLGQIVNCTILKVDAKNKRMSGSLTTAPFDPSLQKKEKKTSKRRQETEVPVPKKKQKAVISEAEAEEKTAGEITKKERKKKKDKKPVKETQEVELVDVNSNDASDEREHCDQENNDDEETKKPKKKKDKSKANKVTEKNDEEYELFKIDEETVDKGLPHQSSEKDVKKRKRQISEPIVEDSESNNQPTANPNIKRKINKGDDVDNNIDTSKVKQKEKKKKKEAEEISEKENKENEESDPIETDIYEDSDQVLTPQDLGLIDMSDCSTAKSYKKRIKSLLKAIKAKMMRIKKIDNKITAIENKGLNANNKKFHTAMHMEKLLIQQRIQKLMEALQTAQDRLKDFDLDETKDYKKKKLKKTDEEQVEKKDVQNTETEKEKTKVTEKNKKSKIESLESVISIPSVKEFWSAPAESQPSAPEQDSSSSDDEEQEKPKKKRKKLTAAEKVAKAREEEERVRQLESCAADSERAPRSAEQFERALLARPDASQLWIAYMAFHLQATEIEKARAVGRKALKTISFREEQEKLNVWLAMLNIEHRFGTKESQQKTLEEALQMNDKYQIHSKLLDIYVETGKPQELVGLVELMLRKYRRELRSYIACGAACYRLALLDKARHVMQKGISLLEKKEHVALLVQFAQLERSHGSSERAEALFEQVLAVYPQRVDVCAVYVDILVKSGDVERVRQVMERMTSQKLPARKMKVLYKKWIEVEEKMGDQEHVDNIRKRAMEYIDKATF</sequence>